<accession>A0A9K3CZ51</accession>
<feature type="compositionally biased region" description="Polar residues" evidence="1">
    <location>
        <begin position="280"/>
        <end position="292"/>
    </location>
</feature>
<proteinExistence type="predicted"/>
<evidence type="ECO:0000256" key="1">
    <source>
        <dbReference type="SAM" id="MobiDB-lite"/>
    </source>
</evidence>
<protein>
    <submittedName>
        <fullName evidence="2">Uncharacterized protein</fullName>
    </submittedName>
</protein>
<reference evidence="2 3" key="1">
    <citation type="journal article" date="2018" name="PLoS ONE">
        <title>The draft genome of Kipferlia bialata reveals reductive genome evolution in fornicate parasites.</title>
        <authorList>
            <person name="Tanifuji G."/>
            <person name="Takabayashi S."/>
            <person name="Kume K."/>
            <person name="Takagi M."/>
            <person name="Nakayama T."/>
            <person name="Kamikawa R."/>
            <person name="Inagaki Y."/>
            <person name="Hashimoto T."/>
        </authorList>
    </citation>
    <scope>NUCLEOTIDE SEQUENCE [LARGE SCALE GENOMIC DNA]</scope>
    <source>
        <strain evidence="2">NY0173</strain>
    </source>
</reference>
<dbReference type="AlphaFoldDB" id="A0A9K3CZ51"/>
<dbReference type="EMBL" id="BDIP01001730">
    <property type="protein sequence ID" value="GIQ85026.1"/>
    <property type="molecule type" value="Genomic_DNA"/>
</dbReference>
<keyword evidence="3" id="KW-1185">Reference proteome</keyword>
<evidence type="ECO:0000313" key="3">
    <source>
        <dbReference type="Proteomes" id="UP000265618"/>
    </source>
</evidence>
<comment type="caution">
    <text evidence="2">The sequence shown here is derived from an EMBL/GenBank/DDBJ whole genome shotgun (WGS) entry which is preliminary data.</text>
</comment>
<feature type="compositionally biased region" description="Low complexity" evidence="1">
    <location>
        <begin position="388"/>
        <end position="397"/>
    </location>
</feature>
<sequence length="608" mass="62606">MSLRARGGESHVTLGPKNALEMDSIATILWRNAKGFDAFSPSIETYALSSLYVGKEPVKLRDATLSVQIRSRIIYKMHDQLVSLVQDGQRRVSGVMPRGVRASLGHPVATPQDLRADATRAMADLSAVSQAPTSSEAVDPLLVPSSPADVLGACSRTHPERAGGGLVGRRLLVDLLSRGTRCVPSSTVPHGVLAACSPMAVTGTTADPGTDQAGGLDVQGVQATETEMAPDMDMDMGGPVDGEAQPGPDANQAPDPSHASASVSDDSDDELEALFRTVLRQDSPQQQVQSAGTRGLSGPVATPRKRRATRASQAAGASGNSMVHPGMTKSLPPTLLAEWSHPIAVSPNGLASDLLRDTHRMVSRDPTGGMDLRHSVYAGCNSRARATGVGSRPRSTPGGPGSGGATPAVACSVLRGLAQRSGDSAFARIGYVGGAGGWVCEWAGLGLATNTSQGVGQLSEAKAHPLGQVLLGATSHCQGLGAFGDPDPASDPLAMDTVGMDTLDRQGRDAVAVEVEGLDDIDLGQLGGGSHPSAAIPTGGQAPESALDLGHVISCAGRERARLTLPQLTDVYTAVRGVRDVPKGGVTVDGYRISAAECLMATLLAQER</sequence>
<feature type="region of interest" description="Disordered" evidence="1">
    <location>
        <begin position="384"/>
        <end position="405"/>
    </location>
</feature>
<name>A0A9K3CZ51_9EUKA</name>
<evidence type="ECO:0000313" key="2">
    <source>
        <dbReference type="EMBL" id="GIQ85026.1"/>
    </source>
</evidence>
<gene>
    <name evidence="2" type="ORF">KIPB_006633</name>
</gene>
<feature type="region of interest" description="Disordered" evidence="1">
    <location>
        <begin position="230"/>
        <end position="326"/>
    </location>
</feature>
<dbReference type="Proteomes" id="UP000265618">
    <property type="component" value="Unassembled WGS sequence"/>
</dbReference>
<organism evidence="2 3">
    <name type="scientific">Kipferlia bialata</name>
    <dbReference type="NCBI Taxonomy" id="797122"/>
    <lineage>
        <taxon>Eukaryota</taxon>
        <taxon>Metamonada</taxon>
        <taxon>Carpediemonas-like organisms</taxon>
        <taxon>Kipferlia</taxon>
    </lineage>
</organism>
<feature type="compositionally biased region" description="Low complexity" evidence="1">
    <location>
        <begin position="253"/>
        <end position="264"/>
    </location>
</feature>